<organism evidence="2 3">
    <name type="scientific">Trichinella britovi</name>
    <name type="common">Parasitic roundworm</name>
    <dbReference type="NCBI Taxonomy" id="45882"/>
    <lineage>
        <taxon>Eukaryota</taxon>
        <taxon>Metazoa</taxon>
        <taxon>Ecdysozoa</taxon>
        <taxon>Nematoda</taxon>
        <taxon>Enoplea</taxon>
        <taxon>Dorylaimia</taxon>
        <taxon>Trichinellida</taxon>
        <taxon>Trichinellidae</taxon>
        <taxon>Trichinella</taxon>
    </lineage>
</organism>
<proteinExistence type="predicted"/>
<keyword evidence="3" id="KW-1185">Reference proteome</keyword>
<dbReference type="EMBL" id="JYDI01000017">
    <property type="protein sequence ID" value="KRY58857.1"/>
    <property type="molecule type" value="Genomic_DNA"/>
</dbReference>
<comment type="caution">
    <text evidence="2">The sequence shown here is derived from an EMBL/GenBank/DDBJ whole genome shotgun (WGS) entry which is preliminary data.</text>
</comment>
<protein>
    <submittedName>
        <fullName evidence="2">Uncharacterized protein</fullName>
    </submittedName>
</protein>
<gene>
    <name evidence="1" type="ORF">T03_8850</name>
    <name evidence="2" type="ORF">T03_9750</name>
</gene>
<sequence>MKELKSGINDFCEMADMPGLGLEIFKTGGGCRDQQGAPSWRTKLLFLRQGRVRALPMLFGQIERRLLEPEVGQAYDDN</sequence>
<dbReference type="Proteomes" id="UP000054653">
    <property type="component" value="Unassembled WGS sequence"/>
</dbReference>
<evidence type="ECO:0000313" key="2">
    <source>
        <dbReference type="EMBL" id="KRY58857.1"/>
    </source>
</evidence>
<accession>A0A0V1DB26</accession>
<dbReference type="AlphaFoldDB" id="A0A0V1DB26"/>
<evidence type="ECO:0000313" key="1">
    <source>
        <dbReference type="EMBL" id="KRY51785.1"/>
    </source>
</evidence>
<name>A0A0V1DB26_TRIBR</name>
<evidence type="ECO:0000313" key="3">
    <source>
        <dbReference type="Proteomes" id="UP000054653"/>
    </source>
</evidence>
<dbReference type="EMBL" id="JYDI01000117">
    <property type="protein sequence ID" value="KRY51785.1"/>
    <property type="molecule type" value="Genomic_DNA"/>
</dbReference>
<reference evidence="2 3" key="1">
    <citation type="submission" date="2015-01" db="EMBL/GenBank/DDBJ databases">
        <title>Evolution of Trichinella species and genotypes.</title>
        <authorList>
            <person name="Korhonen P.K."/>
            <person name="Edoardo P."/>
            <person name="Giuseppe L.R."/>
            <person name="Gasser R.B."/>
        </authorList>
    </citation>
    <scope>NUCLEOTIDE SEQUENCE [LARGE SCALE GENOMIC DNA]</scope>
    <source>
        <strain evidence="2">ISS120</strain>
    </source>
</reference>